<dbReference type="Proteomes" id="UP001359485">
    <property type="component" value="Unassembled WGS sequence"/>
</dbReference>
<comment type="caution">
    <text evidence="1">The sequence shown here is derived from an EMBL/GenBank/DDBJ whole genome shotgun (WGS) entry which is preliminary data.</text>
</comment>
<reference evidence="1 2" key="1">
    <citation type="submission" date="2023-09" db="EMBL/GenBank/DDBJ databases">
        <title>Genomes of two closely related lineages of the louse Polyplax serrata with different host specificities.</title>
        <authorList>
            <person name="Martinu J."/>
            <person name="Tarabai H."/>
            <person name="Stefka J."/>
            <person name="Hypsa V."/>
        </authorList>
    </citation>
    <scope>NUCLEOTIDE SEQUENCE [LARGE SCALE GENOMIC DNA]</scope>
    <source>
        <strain evidence="1">98ZLc_SE</strain>
    </source>
</reference>
<keyword evidence="2" id="KW-1185">Reference proteome</keyword>
<dbReference type="EMBL" id="JAWJWF010000049">
    <property type="protein sequence ID" value="KAK6619027.1"/>
    <property type="molecule type" value="Genomic_DNA"/>
</dbReference>
<evidence type="ECO:0000313" key="1">
    <source>
        <dbReference type="EMBL" id="KAK6619027.1"/>
    </source>
</evidence>
<proteinExistence type="predicted"/>
<accession>A0ABR1AGX2</accession>
<name>A0ABR1AGX2_POLSC</name>
<organism evidence="1 2">
    <name type="scientific">Polyplax serrata</name>
    <name type="common">Common mouse louse</name>
    <dbReference type="NCBI Taxonomy" id="468196"/>
    <lineage>
        <taxon>Eukaryota</taxon>
        <taxon>Metazoa</taxon>
        <taxon>Ecdysozoa</taxon>
        <taxon>Arthropoda</taxon>
        <taxon>Hexapoda</taxon>
        <taxon>Insecta</taxon>
        <taxon>Pterygota</taxon>
        <taxon>Neoptera</taxon>
        <taxon>Paraneoptera</taxon>
        <taxon>Psocodea</taxon>
        <taxon>Troctomorpha</taxon>
        <taxon>Phthiraptera</taxon>
        <taxon>Anoplura</taxon>
        <taxon>Polyplacidae</taxon>
        <taxon>Polyplax</taxon>
    </lineage>
</organism>
<evidence type="ECO:0000313" key="2">
    <source>
        <dbReference type="Proteomes" id="UP001359485"/>
    </source>
</evidence>
<sequence length="145" mass="16397">MYAKVCPLCKTKFYSAKKNVSGPHKKCGYKKLKEGKKSTFRTSTPVSDIENISSSFSDSVLDFFYQTWKSGLIAESTISFQNQNFRCSGLENFQAQQPVFWYSAGQVVYYGTVVYQSVIPPSGVYFQPVGYRPDGTFGVLPYIWP</sequence>
<gene>
    <name evidence="1" type="ORF">RUM44_003409</name>
</gene>
<protein>
    <submittedName>
        <fullName evidence="1">Uncharacterized protein</fullName>
    </submittedName>
</protein>